<dbReference type="InterPro" id="IPR004886">
    <property type="entry name" value="Glucanosyltransferase"/>
</dbReference>
<name>A0A5N6KVV0_9ROSI</name>
<dbReference type="Gene3D" id="3.20.20.80">
    <property type="entry name" value="Glycosidases"/>
    <property type="match status" value="1"/>
</dbReference>
<dbReference type="AlphaFoldDB" id="A0A5N6KVV0"/>
<feature type="region of interest" description="Disordered" evidence="4">
    <location>
        <begin position="519"/>
        <end position="538"/>
    </location>
</feature>
<dbReference type="OrthoDB" id="421038at2759"/>
<feature type="compositionally biased region" description="Polar residues" evidence="4">
    <location>
        <begin position="240"/>
        <end position="249"/>
    </location>
</feature>
<evidence type="ECO:0000313" key="6">
    <source>
        <dbReference type="Proteomes" id="UP000327013"/>
    </source>
</evidence>
<dbReference type="PANTHER" id="PTHR31468:SF8">
    <property type="entry name" value="1,3-BETA-GLUCANOSYLTRANSFERASE GAS2"/>
    <property type="match status" value="1"/>
</dbReference>
<evidence type="ECO:0008006" key="7">
    <source>
        <dbReference type="Google" id="ProtNLM"/>
    </source>
</evidence>
<dbReference type="EMBL" id="VIBQ01000014">
    <property type="protein sequence ID" value="KAB8349512.1"/>
    <property type="molecule type" value="Genomic_DNA"/>
</dbReference>
<evidence type="ECO:0000256" key="3">
    <source>
        <dbReference type="ARBA" id="ARBA00023180"/>
    </source>
</evidence>
<organism evidence="5 6">
    <name type="scientific">Carpinus fangiana</name>
    <dbReference type="NCBI Taxonomy" id="176857"/>
    <lineage>
        <taxon>Eukaryota</taxon>
        <taxon>Viridiplantae</taxon>
        <taxon>Streptophyta</taxon>
        <taxon>Embryophyta</taxon>
        <taxon>Tracheophyta</taxon>
        <taxon>Spermatophyta</taxon>
        <taxon>Magnoliopsida</taxon>
        <taxon>eudicotyledons</taxon>
        <taxon>Gunneridae</taxon>
        <taxon>Pentapetalae</taxon>
        <taxon>rosids</taxon>
        <taxon>fabids</taxon>
        <taxon>Fagales</taxon>
        <taxon>Betulaceae</taxon>
        <taxon>Carpinus</taxon>
    </lineage>
</organism>
<dbReference type="GO" id="GO:0042124">
    <property type="term" value="F:1,3-beta-glucanosyltransferase activity"/>
    <property type="evidence" value="ECO:0007669"/>
    <property type="project" value="TreeGrafter"/>
</dbReference>
<sequence length="1017" mass="110108">MLRLAPTEIQITAAEVEMTRRNVDLRRATASMRARAFMHRTFTNAGRGTVIMKARRGPQRSRDQAVVHQPSRDHYALSASTSETDELALDHSDHDVIAYRTLPFGLAYEEGLPLRARQTYHQEFSDASGETDLDQSCDDLGGVNESFLFDPYLGLDGADPLSAVRAGFTPTSHEETGSKQKQVQPTDSGHGSPVISVNRPRTRVPSFNLPFRPRVRERSSSDPLTTIVQAQSDEEDLSVKISSRCTSSGGRLPSDSSRHAFQSNTETSQVAQDDRGVGSDTIHQQESIRAPPPSAILAAVGGLISPLETFYSGTAMEDWGEAEQERSSTPQAAAVPGGARSPSREAIAQSLLSRQNAVRLTPARRRQHARTAYTERHLQPNYAALRAARPNSEGSPFMVRRMPPNNQENMDEEERLIEARRVWLARGRTGGILDDTPPREGRRHKGGNKETHLETMRGCAGGACNVCNGARALTNEIITSNIPPIAASVAMTFGHQLADFACSLACMLIRPLILPGTPQPAAQESDVPADYASDASPHPTNTDRFHLSSILSDNMRSNLLIGLAGLYVATNAISTISTKGSKFFTDDGKQWFIKDPLLDTDQCKMDAELMQSLGANAIRVYHVDPTGDHSGCMSAFSDAGIYLFVDLDDFKTQITEDNARWTEPQETEFQGIMDEFQKYDNTAGFFIGNEVLTNGNHTEVAVLVKASTRDLKTYRDSKGYRQIPIGYSHADIAELRPNLQNYLACGSNRNESVDFFGLNAYEWCGENNFRSSGYETLTNQIKDYPVPIFFSETGCITQRQNNGAARTFQDQAAIFGPDMAPYWSGAIVYEWIQEANAYGLITYGGDTDATVTPKESEVIRSGTPTPITPDFANLKSAWATASASGVSESAYNPTLTPPPCPTATPGTWLVNGDVSLPTVGVSLDQAASASITQGTSSHRIFLGASSTFASVPYLLFSSISAIALSEPASNSRLPGSGAAATTTPTSPASSTAAAILNKEVSGAGFGLMGVLLGLVWL</sequence>
<dbReference type="InterPro" id="IPR017853">
    <property type="entry name" value="GH"/>
</dbReference>
<feature type="compositionally biased region" description="Polar residues" evidence="4">
    <location>
        <begin position="259"/>
        <end position="271"/>
    </location>
</feature>
<protein>
    <recommendedName>
        <fullName evidence="7">1,3-beta-glucanosyltransferase</fullName>
    </recommendedName>
</protein>
<evidence type="ECO:0000256" key="1">
    <source>
        <dbReference type="ARBA" id="ARBA00007528"/>
    </source>
</evidence>
<feature type="compositionally biased region" description="Polar residues" evidence="4">
    <location>
        <begin position="221"/>
        <end position="231"/>
    </location>
</feature>
<dbReference type="Pfam" id="PF03198">
    <property type="entry name" value="Glyco_hydro_72"/>
    <property type="match status" value="1"/>
</dbReference>
<feature type="compositionally biased region" description="Polar residues" evidence="4">
    <location>
        <begin position="179"/>
        <end position="189"/>
    </location>
</feature>
<dbReference type="Proteomes" id="UP000327013">
    <property type="component" value="Unassembled WGS sequence"/>
</dbReference>
<gene>
    <name evidence="5" type="ORF">FH972_023538</name>
</gene>
<comment type="similarity">
    <text evidence="1">Belongs to the glycosyl hydrolase 72 family.</text>
</comment>
<feature type="region of interest" description="Disordered" evidence="4">
    <location>
        <begin position="429"/>
        <end position="449"/>
    </location>
</feature>
<comment type="caution">
    <text evidence="5">The sequence shown here is derived from an EMBL/GenBank/DDBJ whole genome shotgun (WGS) entry which is preliminary data.</text>
</comment>
<dbReference type="SUPFAM" id="SSF51445">
    <property type="entry name" value="(Trans)glycosidases"/>
    <property type="match status" value="1"/>
</dbReference>
<feature type="region of interest" description="Disordered" evidence="4">
    <location>
        <begin position="319"/>
        <end position="344"/>
    </location>
</feature>
<proteinExistence type="inferred from homology"/>
<keyword evidence="2" id="KW-0732">Signal</keyword>
<accession>A0A5N6KVV0</accession>
<dbReference type="PANTHER" id="PTHR31468">
    <property type="entry name" value="1,3-BETA-GLUCANOSYLTRANSFERASE GAS1"/>
    <property type="match status" value="1"/>
</dbReference>
<dbReference type="GO" id="GO:0005886">
    <property type="term" value="C:plasma membrane"/>
    <property type="evidence" value="ECO:0007669"/>
    <property type="project" value="TreeGrafter"/>
</dbReference>
<evidence type="ECO:0000256" key="2">
    <source>
        <dbReference type="ARBA" id="ARBA00022729"/>
    </source>
</evidence>
<keyword evidence="3" id="KW-0325">Glycoprotein</keyword>
<feature type="region of interest" description="Disordered" evidence="4">
    <location>
        <begin position="168"/>
        <end position="290"/>
    </location>
</feature>
<reference evidence="5 6" key="1">
    <citation type="submission" date="2019-06" db="EMBL/GenBank/DDBJ databases">
        <title>A chromosomal-level reference genome of Carpinus fangiana (Coryloideae, Betulaceae).</title>
        <authorList>
            <person name="Yang X."/>
            <person name="Wang Z."/>
            <person name="Zhang L."/>
            <person name="Hao G."/>
            <person name="Liu J."/>
            <person name="Yang Y."/>
        </authorList>
    </citation>
    <scope>NUCLEOTIDE SEQUENCE [LARGE SCALE GENOMIC DNA]</scope>
    <source>
        <strain evidence="5">Cfa_2016G</strain>
        <tissue evidence="5">Leaf</tissue>
    </source>
</reference>
<evidence type="ECO:0000313" key="5">
    <source>
        <dbReference type="EMBL" id="KAB8349512.1"/>
    </source>
</evidence>
<evidence type="ECO:0000256" key="4">
    <source>
        <dbReference type="SAM" id="MobiDB-lite"/>
    </source>
</evidence>
<dbReference type="GO" id="GO:0034411">
    <property type="term" value="P:cell wall (1-&gt;3)-beta-D-glucan biosynthetic process"/>
    <property type="evidence" value="ECO:0007669"/>
    <property type="project" value="TreeGrafter"/>
</dbReference>
<keyword evidence="6" id="KW-1185">Reference proteome</keyword>